<feature type="domain" description="Dynein regulatory complex subunit 7 C-terminal" evidence="9">
    <location>
        <begin position="1378"/>
        <end position="1484"/>
    </location>
</feature>
<dbReference type="InterPro" id="IPR032675">
    <property type="entry name" value="LRR_dom_sf"/>
</dbReference>
<evidence type="ECO:0000256" key="4">
    <source>
        <dbReference type="ARBA" id="ARBA00022737"/>
    </source>
</evidence>
<dbReference type="Pfam" id="PF24671">
    <property type="entry name" value="DRC7_C"/>
    <property type="match status" value="1"/>
</dbReference>
<dbReference type="Pfam" id="PF24681">
    <property type="entry name" value="Kelch_KLHDC2_KLHL20_DRC7"/>
    <property type="match status" value="1"/>
</dbReference>
<accession>A0A061QMY4</accession>
<evidence type="ECO:0000256" key="6">
    <source>
        <dbReference type="SAM" id="MobiDB-lite"/>
    </source>
</evidence>
<feature type="domain" description="CEP76/DRC7 peptidase-like" evidence="7">
    <location>
        <begin position="871"/>
        <end position="950"/>
    </location>
</feature>
<feature type="region of interest" description="Disordered" evidence="6">
    <location>
        <begin position="980"/>
        <end position="1032"/>
    </location>
</feature>
<dbReference type="GO" id="GO:0031514">
    <property type="term" value="C:motile cilium"/>
    <property type="evidence" value="ECO:0007669"/>
    <property type="project" value="TreeGrafter"/>
</dbReference>
<evidence type="ECO:0000259" key="7">
    <source>
        <dbReference type="Pfam" id="PF24656"/>
    </source>
</evidence>
<dbReference type="EMBL" id="GBEZ01027608">
    <property type="protein sequence ID" value="JAC59726.1"/>
    <property type="molecule type" value="Transcribed_RNA"/>
</dbReference>
<dbReference type="Pfam" id="PF24667">
    <property type="entry name" value="MORN_DRC7"/>
    <property type="match status" value="1"/>
</dbReference>
<protein>
    <submittedName>
        <fullName evidence="10">Coiled-coil domain-containing protein lobo</fullName>
    </submittedName>
</protein>
<dbReference type="InterPro" id="IPR015915">
    <property type="entry name" value="Kelch-typ_b-propeller"/>
</dbReference>
<evidence type="ECO:0000259" key="9">
    <source>
        <dbReference type="Pfam" id="PF24671"/>
    </source>
</evidence>
<dbReference type="Pfam" id="PF13855">
    <property type="entry name" value="LRR_8"/>
    <property type="match status" value="1"/>
</dbReference>
<dbReference type="PANTHER" id="PTHR35249">
    <property type="entry name" value="DYNEIN REGULATORY COMPLEX SUBUNIT 7"/>
    <property type="match status" value="1"/>
</dbReference>
<dbReference type="SUPFAM" id="SSF52058">
    <property type="entry name" value="L domain-like"/>
    <property type="match status" value="1"/>
</dbReference>
<dbReference type="InterPro" id="IPR056292">
    <property type="entry name" value="DRC7_C"/>
</dbReference>
<feature type="region of interest" description="Disordered" evidence="6">
    <location>
        <begin position="787"/>
        <end position="807"/>
    </location>
</feature>
<organism evidence="10">
    <name type="scientific">Tetraselmis sp. GSL018</name>
    <dbReference type="NCBI Taxonomy" id="582737"/>
    <lineage>
        <taxon>Eukaryota</taxon>
        <taxon>Viridiplantae</taxon>
        <taxon>Chlorophyta</taxon>
        <taxon>core chlorophytes</taxon>
        <taxon>Chlorodendrophyceae</taxon>
        <taxon>Chlorodendrales</taxon>
        <taxon>Chlorodendraceae</taxon>
        <taxon>Tetraselmis</taxon>
    </lineage>
</organism>
<evidence type="ECO:0000313" key="10">
    <source>
        <dbReference type="EMBL" id="JAC59726.1"/>
    </source>
</evidence>
<feature type="compositionally biased region" description="Basic and acidic residues" evidence="6">
    <location>
        <begin position="1007"/>
        <end position="1023"/>
    </location>
</feature>
<reference evidence="10" key="1">
    <citation type="submission" date="2014-05" db="EMBL/GenBank/DDBJ databases">
        <title>The transcriptome of the halophilic microalga Tetraselmis sp. GSL018 isolated from the Great Salt Lake, Utah.</title>
        <authorList>
            <person name="Jinkerson R.E."/>
            <person name="D'Adamo S."/>
            <person name="Posewitz M.C."/>
        </authorList>
    </citation>
    <scope>NUCLEOTIDE SEQUENCE</scope>
    <source>
        <strain evidence="10">GSL018</strain>
    </source>
</reference>
<keyword evidence="4" id="KW-0677">Repeat</keyword>
<keyword evidence="2" id="KW-0963">Cytoplasm</keyword>
<feature type="region of interest" description="Disordered" evidence="6">
    <location>
        <begin position="1192"/>
        <end position="1215"/>
    </location>
</feature>
<dbReference type="Gene3D" id="2.120.10.80">
    <property type="entry name" value="Kelch-type beta propeller"/>
    <property type="match status" value="1"/>
</dbReference>
<dbReference type="EMBL" id="GBEZ01003481">
    <property type="protein sequence ID" value="JAC81661.1"/>
    <property type="molecule type" value="Transcribed_RNA"/>
</dbReference>
<dbReference type="InterPro" id="IPR001611">
    <property type="entry name" value="Leu-rich_rpt"/>
</dbReference>
<feature type="domain" description="Dynein regulatory complex subunit 7 MORN" evidence="8">
    <location>
        <begin position="1054"/>
        <end position="1336"/>
    </location>
</feature>
<dbReference type="SMART" id="SM00369">
    <property type="entry name" value="LRR_TYP"/>
    <property type="match status" value="5"/>
</dbReference>
<dbReference type="InterPro" id="IPR056290">
    <property type="entry name" value="CEPT76/DRC7_peptidase-like_dom"/>
</dbReference>
<proteinExistence type="predicted"/>
<dbReference type="GO" id="GO:0048870">
    <property type="term" value="P:cell motility"/>
    <property type="evidence" value="ECO:0007669"/>
    <property type="project" value="TreeGrafter"/>
</dbReference>
<evidence type="ECO:0000256" key="5">
    <source>
        <dbReference type="ARBA" id="ARBA00023212"/>
    </source>
</evidence>
<sequence>MAQPNTIPPDILKERIAEAQRTKKLNIGYMGLKTLDPDVIVKVAKAAPHTTQLELSSNSLTDLPEEVLLLRYVRKLHMKYNKLTKLPAVLTRFPELQVLELSGNQIEELDDSVAQLKQVTELDLSGNLLRKLPDAISKMPSLALLQLENNRLESLPENIDELKLLVRLDISTNSLTHLPAAMGRLKKIQRIDAANNQLVKVPPCMGHCKTLKEFNLKYNDLVEPYRVKSDEGLVRFLAFLREEEERERLEEIERLKPVGTEVGSYTEYRCKAEPSQIIKLEDGESVAIDNRCWMRTGHTIQQVGNYIYVFGGTVTKDGAKSSELFWLTTDRMEWHNQLTTGIKPCPRDGHCMVYDELKNMLVIFGGRSQEKKKLNDVHCLMLDSWEWIHPVTDGASPPPREQAMSFVIDGMLYIFGGHGSGQRFNDLHTLDLSIWVWSTPTTTGTPPSPRQNSAMCLHGMQVFLHGGRNNSVLDDLFVLDLNERIWTEIVTDQGKMPPGRQGHIMTVFEEHLVIFGGQGTLGGSATNLFKLEVPERNAMQTARPEWVEMDSEMPFNKSRTYTFHQGLLSCFQLGSTALGIAVSEDADRGFAYWDVFRHCELNRLQEKARDEDASKPKNAKQERIKHTMVSLSTSMPKSFLTHSKKEQLVIDYVDDFQRTFAEIYPQRRQLLLVPENECGVRKFICTTLRPTMLAYSELYDLQSCAIFVSDFIGYEQLENPLHYPQHIPSPLSVVTWQAGDSFDMSMVLCSLLIGVGYDAYVVAGYAPKAVTTNDQTKTICPLLEAEGQQGGEEAAKEDGAKNEEGGKQDRYSVRKAIVLESAFLKQKDAEEREKARADEESRRREEEEEMRAIESGLGEMEGGELDEMEGKRVHAWVLVTTGKREVAENVFVEPTTGRVYPTASSPYLGIEQIWNSSNLWVNMQLPEPHSDARSNVAKMSFDLKDPSNWEYVLEEVEKPASTTAAKEEAELTAELSKSLSNTGVAPAARGASLTSKSSAQGQGKGDGSGKGDDQQEGSDKSGSKQDVIGSLEDMPPSWVTKLYIPRDKLDMRCPKGSKTTLFHRCQRELFALFGECSRWDGMVERLTIYGDDDRTEVLECREKYARRKDKLRERRTFPKEEVTKEFFDPGSTAGLKDVTVTKGVRREVNFYYKSRLDGMSRRVEEIRRKTMEYFIDRDDRLEYRSVTYLPMPEPAAEEQAEQTGRRRRGRRKAEEQLQPIRKMTVKYGRNPEVDAESDVYKKTFYVAEERIRLIYHYHPTRITRSQRIYTNDNAHALRHITQVDPLARKPKDSQLLEEYQRLVAEERECVQAVRDSEKEWKTTMQERTKEEQNIILVTPYYDIVRDKAEESDEEEAEEVKAQFDFLQPFMPVVIGTRSLTKEEALEVREKCLKALKDRLIERANIIQARHEEETAALAKRQANFQRDRDQMSREDEEEYERQCEESMFRIHILEQRLKRHEEQALQKYYELDTKLRSDTRLSILTSGD</sequence>
<dbReference type="PANTHER" id="PTHR35249:SF2">
    <property type="entry name" value="DYNEIN REGULATORY COMPLEX SUBUNIT 7"/>
    <property type="match status" value="1"/>
</dbReference>
<feature type="compositionally biased region" description="Basic and acidic residues" evidence="6">
    <location>
        <begin position="828"/>
        <end position="845"/>
    </location>
</feature>
<comment type="subcellular location">
    <subcellularLocation>
        <location evidence="1">Cytoplasm</location>
        <location evidence="1">Cytoskeleton</location>
        <location evidence="1">Cilium axoneme</location>
    </subcellularLocation>
</comment>
<evidence type="ECO:0000256" key="2">
    <source>
        <dbReference type="ARBA" id="ARBA00022490"/>
    </source>
</evidence>
<keyword evidence="5" id="KW-0206">Cytoskeleton</keyword>
<evidence type="ECO:0000313" key="11">
    <source>
        <dbReference type="EMBL" id="JAC81661.1"/>
    </source>
</evidence>
<name>A0A061QMY4_9CHLO</name>
<dbReference type="SMART" id="SM00364">
    <property type="entry name" value="LRR_BAC"/>
    <property type="match status" value="7"/>
</dbReference>
<evidence type="ECO:0000256" key="1">
    <source>
        <dbReference type="ARBA" id="ARBA00004430"/>
    </source>
</evidence>
<evidence type="ECO:0000256" key="3">
    <source>
        <dbReference type="ARBA" id="ARBA00022614"/>
    </source>
</evidence>
<gene>
    <name evidence="10" type="ORF">TSPGSL018_30757</name>
    <name evidence="11" type="ORF">TSPGSL018_7410</name>
</gene>
<dbReference type="Pfam" id="PF24656">
    <property type="entry name" value="CEPT76_peptidase"/>
    <property type="match status" value="1"/>
</dbReference>
<dbReference type="GO" id="GO:0005930">
    <property type="term" value="C:axoneme"/>
    <property type="evidence" value="ECO:0007669"/>
    <property type="project" value="UniProtKB-SubCell"/>
</dbReference>
<dbReference type="SUPFAM" id="SSF117281">
    <property type="entry name" value="Kelch motif"/>
    <property type="match status" value="1"/>
</dbReference>
<evidence type="ECO:0000259" key="8">
    <source>
        <dbReference type="Pfam" id="PF24667"/>
    </source>
</evidence>
<dbReference type="InterPro" id="IPR056291">
    <property type="entry name" value="MORN_DRC7"/>
</dbReference>
<dbReference type="InterPro" id="IPR033551">
    <property type="entry name" value="DRC7/lobo"/>
</dbReference>
<dbReference type="InterPro" id="IPR003591">
    <property type="entry name" value="Leu-rich_rpt_typical-subtyp"/>
</dbReference>
<dbReference type="Gene3D" id="3.80.10.10">
    <property type="entry name" value="Ribonuclease Inhibitor"/>
    <property type="match status" value="1"/>
</dbReference>
<feature type="region of interest" description="Disordered" evidence="6">
    <location>
        <begin position="828"/>
        <end position="851"/>
    </location>
</feature>
<dbReference type="PROSITE" id="PS51450">
    <property type="entry name" value="LRR"/>
    <property type="match status" value="1"/>
</dbReference>
<keyword evidence="3" id="KW-0433">Leucine-rich repeat</keyword>
<feature type="compositionally biased region" description="Basic and acidic residues" evidence="6">
    <location>
        <begin position="793"/>
        <end position="807"/>
    </location>
</feature>